<gene>
    <name evidence="1" type="ORF">HUW51_19285</name>
</gene>
<organism evidence="1 2">
    <name type="scientific">Adhaeribacter swui</name>
    <dbReference type="NCBI Taxonomy" id="2086471"/>
    <lineage>
        <taxon>Bacteria</taxon>
        <taxon>Pseudomonadati</taxon>
        <taxon>Bacteroidota</taxon>
        <taxon>Cytophagia</taxon>
        <taxon>Cytophagales</taxon>
        <taxon>Hymenobacteraceae</taxon>
        <taxon>Adhaeribacter</taxon>
    </lineage>
</organism>
<dbReference type="AlphaFoldDB" id="A0A7G7GC82"/>
<protein>
    <submittedName>
        <fullName evidence="1">Uncharacterized protein</fullName>
    </submittedName>
</protein>
<sequence length="128" mass="14922">MFNLLPNDLGCSKFNRTSHVKKALGFNQIKDIIEVCKADSTFEQTIHYRQKSLKSTKLVRTEVKKGKWQIRKDTLMLTWLSNEAGEITHTYLIKKNKLTYFHYDPKNHRGGALSKYNWKLSEGSNSLE</sequence>
<dbReference type="KEGG" id="aswu:HUW51_19285"/>
<keyword evidence="2" id="KW-1185">Reference proteome</keyword>
<dbReference type="RefSeq" id="WP_185271260.1">
    <property type="nucleotide sequence ID" value="NZ_CP055156.1"/>
</dbReference>
<dbReference type="EMBL" id="CP055156">
    <property type="protein sequence ID" value="QNF34766.1"/>
    <property type="molecule type" value="Genomic_DNA"/>
</dbReference>
<name>A0A7G7GC82_9BACT</name>
<evidence type="ECO:0000313" key="2">
    <source>
        <dbReference type="Proteomes" id="UP000515237"/>
    </source>
</evidence>
<proteinExistence type="predicted"/>
<accession>A0A7G7GC82</accession>
<dbReference type="Proteomes" id="UP000515237">
    <property type="component" value="Chromosome"/>
</dbReference>
<evidence type="ECO:0000313" key="1">
    <source>
        <dbReference type="EMBL" id="QNF34766.1"/>
    </source>
</evidence>
<reference evidence="1 2" key="1">
    <citation type="journal article" date="2018" name="Int. J. Syst. Evol. Microbiol.">
        <title>Adhaeribacter swui sp. nov., isolated from wet mud.</title>
        <authorList>
            <person name="Kim D.U."/>
            <person name="Kim K.W."/>
            <person name="Kang M.S."/>
            <person name="Kim J.Y."/>
            <person name="Jang J.H."/>
            <person name="Kim M.K."/>
        </authorList>
    </citation>
    <scope>NUCLEOTIDE SEQUENCE [LARGE SCALE GENOMIC DNA]</scope>
    <source>
        <strain evidence="1 2">KCTC 52873</strain>
    </source>
</reference>